<evidence type="ECO:0000256" key="5">
    <source>
        <dbReference type="SAM" id="SignalP"/>
    </source>
</evidence>
<feature type="chain" id="PRO_5045555030" description="N-acetylmuramoyl-L-alanine amidase" evidence="5">
    <location>
        <begin position="23"/>
        <end position="407"/>
    </location>
</feature>
<dbReference type="Pfam" id="PF11741">
    <property type="entry name" value="AMIN"/>
    <property type="match status" value="1"/>
</dbReference>
<comment type="catalytic activity">
    <reaction evidence="1">
        <text>Hydrolyzes the link between N-acetylmuramoyl residues and L-amino acid residues in certain cell-wall glycopeptides.</text>
        <dbReference type="EC" id="3.5.1.28"/>
    </reaction>
</comment>
<reference evidence="7" key="1">
    <citation type="journal article" date="2023" name="Int. J. Syst. Evol. Microbiol.">
        <title>Sinisalibacter aestuarii sp. nov., isolated from estuarine sediment of the Arakawa River.</title>
        <authorList>
            <person name="Arafat S.T."/>
            <person name="Hirano S."/>
            <person name="Sato A."/>
            <person name="Takeuchi K."/>
            <person name="Yasuda T."/>
            <person name="Terahara T."/>
            <person name="Hamada M."/>
            <person name="Kobayashi T."/>
        </authorList>
    </citation>
    <scope>NUCLEOTIDE SEQUENCE</scope>
    <source>
        <strain evidence="7">B-399</strain>
    </source>
</reference>
<evidence type="ECO:0000313" key="7">
    <source>
        <dbReference type="EMBL" id="GKY87882.1"/>
    </source>
</evidence>
<feature type="region of interest" description="Disordered" evidence="4">
    <location>
        <begin position="173"/>
        <end position="193"/>
    </location>
</feature>
<evidence type="ECO:0000256" key="4">
    <source>
        <dbReference type="SAM" id="MobiDB-lite"/>
    </source>
</evidence>
<dbReference type="Pfam" id="PF01520">
    <property type="entry name" value="Amidase_3"/>
    <property type="match status" value="1"/>
</dbReference>
<evidence type="ECO:0000256" key="3">
    <source>
        <dbReference type="ARBA" id="ARBA00022801"/>
    </source>
</evidence>
<dbReference type="CDD" id="cd02696">
    <property type="entry name" value="MurNAc-LAA"/>
    <property type="match status" value="1"/>
</dbReference>
<name>A0ABQ5LSB5_9RHOB</name>
<feature type="signal peptide" evidence="5">
    <location>
        <begin position="1"/>
        <end position="22"/>
    </location>
</feature>
<dbReference type="SMART" id="SM00646">
    <property type="entry name" value="Ami_3"/>
    <property type="match status" value="1"/>
</dbReference>
<keyword evidence="8" id="KW-1185">Reference proteome</keyword>
<dbReference type="InterPro" id="IPR050695">
    <property type="entry name" value="N-acetylmuramoyl_amidase_3"/>
</dbReference>
<evidence type="ECO:0000259" key="6">
    <source>
        <dbReference type="SMART" id="SM00646"/>
    </source>
</evidence>
<organism evidence="7 8">
    <name type="scientific">Sinisalibacter aestuarii</name>
    <dbReference type="NCBI Taxonomy" id="2949426"/>
    <lineage>
        <taxon>Bacteria</taxon>
        <taxon>Pseudomonadati</taxon>
        <taxon>Pseudomonadota</taxon>
        <taxon>Alphaproteobacteria</taxon>
        <taxon>Rhodobacterales</taxon>
        <taxon>Roseobacteraceae</taxon>
        <taxon>Sinisalibacter</taxon>
    </lineage>
</organism>
<accession>A0ABQ5LSB5</accession>
<proteinExistence type="predicted"/>
<dbReference type="RefSeq" id="WP_281841869.1">
    <property type="nucleotide sequence ID" value="NZ_BROH01000004.1"/>
</dbReference>
<dbReference type="Gene3D" id="2.60.40.3500">
    <property type="match status" value="1"/>
</dbReference>
<evidence type="ECO:0000256" key="2">
    <source>
        <dbReference type="ARBA" id="ARBA00011901"/>
    </source>
</evidence>
<dbReference type="Gene3D" id="3.40.630.40">
    <property type="entry name" value="Zn-dependent exopeptidases"/>
    <property type="match status" value="1"/>
</dbReference>
<dbReference type="Proteomes" id="UP001144205">
    <property type="component" value="Unassembled WGS sequence"/>
</dbReference>
<gene>
    <name evidence="7" type="primary">amiC</name>
    <name evidence="7" type="ORF">STA1M1_17510</name>
</gene>
<sequence length="407" mass="43563">MRRILTVFLLGLTLLAALPAAAQQELTGLARLTGAGAALVERNGRLELSLEMSQSVPWRVFTLDGPPRVVLDLSELDWTGADPDALAAGLSRVAALSAGTFRPGWSRMVIELGGPMRVAEAGMTTDATGARLDLRLEDSDAESFAAAAGAPESALFRLTDGAALPARPRQRGAGPLTVVIDPGHGGIDPGAERDGVRESDLMLTFARELKEVLLRAGNIDVVLTRDDDIFVPLETRVTIARRAGADVFLSFHADALAEGRAHGATVYTLATDASDEASEKLAERHDRADLLAGVDLSDTDDEVALVLMDLARTETAPRSNALADALVEGIYSATQSTYKTPRHQAAFSVLKAPDIPSALVELGFLSSERDREKLTDPDWRRQAALGIRDALLYWSIEDAALADRLRR</sequence>
<dbReference type="PANTHER" id="PTHR30404:SF0">
    <property type="entry name" value="N-ACETYLMURAMOYL-L-ALANINE AMIDASE AMIC"/>
    <property type="match status" value="1"/>
</dbReference>
<feature type="domain" description="MurNAc-LAA" evidence="6">
    <location>
        <begin position="237"/>
        <end position="392"/>
    </location>
</feature>
<keyword evidence="3" id="KW-0378">Hydrolase</keyword>
<dbReference type="EMBL" id="BROH01000004">
    <property type="protein sequence ID" value="GKY87882.1"/>
    <property type="molecule type" value="Genomic_DNA"/>
</dbReference>
<comment type="caution">
    <text evidence="7">The sequence shown here is derived from an EMBL/GenBank/DDBJ whole genome shotgun (WGS) entry which is preliminary data.</text>
</comment>
<protein>
    <recommendedName>
        <fullName evidence="2">N-acetylmuramoyl-L-alanine amidase</fullName>
        <ecNumber evidence="2">3.5.1.28</ecNumber>
    </recommendedName>
</protein>
<dbReference type="InterPro" id="IPR002508">
    <property type="entry name" value="MurNAc-LAA_cat"/>
</dbReference>
<keyword evidence="5" id="KW-0732">Signal</keyword>
<dbReference type="InterPro" id="IPR021731">
    <property type="entry name" value="AMIN_dom"/>
</dbReference>
<dbReference type="SUPFAM" id="SSF53187">
    <property type="entry name" value="Zn-dependent exopeptidases"/>
    <property type="match status" value="1"/>
</dbReference>
<dbReference type="PANTHER" id="PTHR30404">
    <property type="entry name" value="N-ACETYLMURAMOYL-L-ALANINE AMIDASE"/>
    <property type="match status" value="1"/>
</dbReference>
<dbReference type="EC" id="3.5.1.28" evidence="2"/>
<evidence type="ECO:0000313" key="8">
    <source>
        <dbReference type="Proteomes" id="UP001144205"/>
    </source>
</evidence>
<evidence type="ECO:0000256" key="1">
    <source>
        <dbReference type="ARBA" id="ARBA00001561"/>
    </source>
</evidence>